<dbReference type="AlphaFoldDB" id="A0A8S1HT27"/>
<dbReference type="EMBL" id="CAJGYM010000114">
    <property type="protein sequence ID" value="CAD6198074.1"/>
    <property type="molecule type" value="Genomic_DNA"/>
</dbReference>
<sequence>MRFLSKPGLVRAHAGPKPGPPGLTHKPANMSFFPLCFHGNPGILNPNAPTNANELLLGRNMEMAPKLMLSGRNNELRPPQMNDVYPGGGPNGVLPPLFPCLFLLRLPIFGDDGRRKLVAAAVEGVEIQDVGNTRRQIAISHNPRGDTFEPTLLRGRQYGPMPFDAPTLCGASSGFESGFQHDPHKPELVTRLITSRKHVGKGKGNKCATITHLGGTMGLVRLQLAAASGFMV</sequence>
<organism evidence="2 3">
    <name type="scientific">Caenorhabditis auriculariae</name>
    <dbReference type="NCBI Taxonomy" id="2777116"/>
    <lineage>
        <taxon>Eukaryota</taxon>
        <taxon>Metazoa</taxon>
        <taxon>Ecdysozoa</taxon>
        <taxon>Nematoda</taxon>
        <taxon>Chromadorea</taxon>
        <taxon>Rhabditida</taxon>
        <taxon>Rhabditina</taxon>
        <taxon>Rhabditomorpha</taxon>
        <taxon>Rhabditoidea</taxon>
        <taxon>Rhabditidae</taxon>
        <taxon>Peloderinae</taxon>
        <taxon>Caenorhabditis</taxon>
    </lineage>
</organism>
<comment type="caution">
    <text evidence="2">The sequence shown here is derived from an EMBL/GenBank/DDBJ whole genome shotgun (WGS) entry which is preliminary data.</text>
</comment>
<evidence type="ECO:0000313" key="2">
    <source>
        <dbReference type="EMBL" id="CAD6198074.1"/>
    </source>
</evidence>
<reference evidence="2" key="1">
    <citation type="submission" date="2020-10" db="EMBL/GenBank/DDBJ databases">
        <authorList>
            <person name="Kikuchi T."/>
        </authorList>
    </citation>
    <scope>NUCLEOTIDE SEQUENCE</scope>
    <source>
        <strain evidence="2">NKZ352</strain>
    </source>
</reference>
<proteinExistence type="predicted"/>
<name>A0A8S1HT27_9PELO</name>
<accession>A0A8S1HT27</accession>
<feature type="region of interest" description="Disordered" evidence="1">
    <location>
        <begin position="1"/>
        <end position="25"/>
    </location>
</feature>
<gene>
    <name evidence="2" type="ORF">CAUJ_LOCUS13981</name>
</gene>
<evidence type="ECO:0000256" key="1">
    <source>
        <dbReference type="SAM" id="MobiDB-lite"/>
    </source>
</evidence>
<keyword evidence="3" id="KW-1185">Reference proteome</keyword>
<dbReference type="Proteomes" id="UP000835052">
    <property type="component" value="Unassembled WGS sequence"/>
</dbReference>
<evidence type="ECO:0000313" key="3">
    <source>
        <dbReference type="Proteomes" id="UP000835052"/>
    </source>
</evidence>
<protein>
    <submittedName>
        <fullName evidence="2">Uncharacterized protein</fullName>
    </submittedName>
</protein>